<feature type="active site" description="Acyl-ester intermediate; for transpeptidase activity" evidence="24">
    <location>
        <position position="542"/>
    </location>
</feature>
<evidence type="ECO:0000256" key="25">
    <source>
        <dbReference type="SAM" id="MobiDB-lite"/>
    </source>
</evidence>
<feature type="domain" description="Glycosyl transferase family 51" evidence="28">
    <location>
        <begin position="235"/>
        <end position="410"/>
    </location>
</feature>
<evidence type="ECO:0000256" key="17">
    <source>
        <dbReference type="ARBA" id="ARBA00023268"/>
    </source>
</evidence>
<dbReference type="GO" id="GO:0008360">
    <property type="term" value="P:regulation of cell shape"/>
    <property type="evidence" value="ECO:0007669"/>
    <property type="project" value="UniProtKB-UniRule"/>
</dbReference>
<evidence type="ECO:0000256" key="18">
    <source>
        <dbReference type="ARBA" id="ARBA00023316"/>
    </source>
</evidence>
<feature type="compositionally biased region" description="Basic and acidic residues" evidence="25">
    <location>
        <begin position="19"/>
        <end position="35"/>
    </location>
</feature>
<feature type="compositionally biased region" description="Basic and acidic residues" evidence="25">
    <location>
        <begin position="48"/>
        <end position="70"/>
    </location>
</feature>
<evidence type="ECO:0000256" key="26">
    <source>
        <dbReference type="SAM" id="Phobius"/>
    </source>
</evidence>
<evidence type="ECO:0000256" key="2">
    <source>
        <dbReference type="ARBA" id="ARBA00004236"/>
    </source>
</evidence>
<keyword evidence="8" id="KW-0121">Carboxypeptidase</keyword>
<dbReference type="InterPro" id="IPR028166">
    <property type="entry name" value="UB2H"/>
</dbReference>
<dbReference type="Proteomes" id="UP000242432">
    <property type="component" value="Unassembled WGS sequence"/>
</dbReference>
<comment type="subcellular location">
    <subcellularLocation>
        <location evidence="2">Cell membrane</location>
    </subcellularLocation>
</comment>
<dbReference type="GO" id="GO:0046677">
    <property type="term" value="P:response to antibiotic"/>
    <property type="evidence" value="ECO:0007669"/>
    <property type="project" value="UniProtKB-UniRule"/>
</dbReference>
<keyword evidence="16" id="KW-0046">Antibiotic resistance</keyword>
<dbReference type="PANTHER" id="PTHR32282:SF11">
    <property type="entry name" value="PENICILLIN-BINDING PROTEIN 1B"/>
    <property type="match status" value="1"/>
</dbReference>
<name>A0A1T4VIT1_9GAMM</name>
<proteinExistence type="inferred from homology"/>
<dbReference type="Gene3D" id="3.40.710.10">
    <property type="entry name" value="DD-peptidase/beta-lactamase superfamily"/>
    <property type="match status" value="1"/>
</dbReference>
<dbReference type="GO" id="GO:0071555">
    <property type="term" value="P:cell wall organization"/>
    <property type="evidence" value="ECO:0007669"/>
    <property type="project" value="UniProtKB-UniRule"/>
</dbReference>
<evidence type="ECO:0000256" key="6">
    <source>
        <dbReference type="ARBA" id="ARBA00018637"/>
    </source>
</evidence>
<keyword evidence="7" id="KW-1003">Cell membrane</keyword>
<evidence type="ECO:0000256" key="11">
    <source>
        <dbReference type="ARBA" id="ARBA00022679"/>
    </source>
</evidence>
<dbReference type="PIRSF" id="PIRSF002799">
    <property type="entry name" value="PBP_1b"/>
    <property type="match status" value="1"/>
</dbReference>
<keyword evidence="12" id="KW-0378">Hydrolase</keyword>
<evidence type="ECO:0000259" key="28">
    <source>
        <dbReference type="Pfam" id="PF00912"/>
    </source>
</evidence>
<evidence type="ECO:0000259" key="29">
    <source>
        <dbReference type="Pfam" id="PF14814"/>
    </source>
</evidence>
<dbReference type="InterPro" id="IPR001264">
    <property type="entry name" value="Glyco_trans_51"/>
</dbReference>
<evidence type="ECO:0000256" key="13">
    <source>
        <dbReference type="ARBA" id="ARBA00022960"/>
    </source>
</evidence>
<dbReference type="Gene3D" id="1.10.3810.10">
    <property type="entry name" value="Biosynthetic peptidoglycan transglycosylase-like"/>
    <property type="match status" value="1"/>
</dbReference>
<feature type="transmembrane region" description="Helical" evidence="26">
    <location>
        <begin position="92"/>
        <end position="114"/>
    </location>
</feature>
<reference evidence="31" key="1">
    <citation type="submission" date="2017-02" db="EMBL/GenBank/DDBJ databases">
        <authorList>
            <person name="Varghese N."/>
            <person name="Submissions S."/>
        </authorList>
    </citation>
    <scope>NUCLEOTIDE SEQUENCE [LARGE SCALE GENOMIC DNA]</scope>
    <source>
        <strain evidence="31">DSM 3072</strain>
    </source>
</reference>
<evidence type="ECO:0000256" key="23">
    <source>
        <dbReference type="PIRNR" id="PIRNR002799"/>
    </source>
</evidence>
<dbReference type="InterPro" id="IPR011813">
    <property type="entry name" value="PBP_1b"/>
</dbReference>
<keyword evidence="11 23" id="KW-0808">Transferase</keyword>
<dbReference type="InterPro" id="IPR001460">
    <property type="entry name" value="PCN-bd_Tpept"/>
</dbReference>
<dbReference type="UniPathway" id="UPA00219"/>
<keyword evidence="15 26" id="KW-0472">Membrane</keyword>
<dbReference type="InterPro" id="IPR023346">
    <property type="entry name" value="Lysozyme-like_dom_sf"/>
</dbReference>
<comment type="function">
    <text evidence="1 23">Cell wall formation. Synthesis of cross-linked peptidoglycan from the lipid intermediates. The enzyme has a penicillin-insensitive transglycosylase N-terminal domain (formation of linear glycan strands) and a penicillin-sensitive transpeptidase C-terminal domain (cross-linking of the peptide subunits).</text>
</comment>
<evidence type="ECO:0000256" key="1">
    <source>
        <dbReference type="ARBA" id="ARBA00002624"/>
    </source>
</evidence>
<dbReference type="Pfam" id="PF14814">
    <property type="entry name" value="UB2H"/>
    <property type="match status" value="1"/>
</dbReference>
<feature type="region of interest" description="Disordered" evidence="25">
    <location>
        <begin position="1"/>
        <end position="82"/>
    </location>
</feature>
<dbReference type="Pfam" id="PF00905">
    <property type="entry name" value="Transpeptidase"/>
    <property type="match status" value="1"/>
</dbReference>
<dbReference type="STRING" id="83771.SAMN02910357_00347"/>
<organism evidence="30 31">
    <name type="scientific">Succinivibrio dextrinosolvens DSM 3072</name>
    <dbReference type="NCBI Taxonomy" id="1123324"/>
    <lineage>
        <taxon>Bacteria</taxon>
        <taxon>Pseudomonadati</taxon>
        <taxon>Pseudomonadota</taxon>
        <taxon>Gammaproteobacteria</taxon>
        <taxon>Aeromonadales</taxon>
        <taxon>Succinivibrionaceae</taxon>
        <taxon>Succinivibrio</taxon>
    </lineage>
</organism>
<dbReference type="InterPro" id="IPR036950">
    <property type="entry name" value="PBP_transglycosylase"/>
</dbReference>
<dbReference type="GO" id="GO:0030288">
    <property type="term" value="C:outer membrane-bounded periplasmic space"/>
    <property type="evidence" value="ECO:0007669"/>
    <property type="project" value="TreeGrafter"/>
</dbReference>
<accession>A0A1T4VIT1</accession>
<evidence type="ECO:0000313" key="31">
    <source>
        <dbReference type="Proteomes" id="UP000242432"/>
    </source>
</evidence>
<dbReference type="GO" id="GO:0009252">
    <property type="term" value="P:peptidoglycan biosynthetic process"/>
    <property type="evidence" value="ECO:0007669"/>
    <property type="project" value="UniProtKB-UniRule"/>
</dbReference>
<keyword evidence="26" id="KW-0812">Transmembrane</keyword>
<dbReference type="GO" id="GO:0009274">
    <property type="term" value="C:peptidoglycan-based cell wall"/>
    <property type="evidence" value="ECO:0007669"/>
    <property type="project" value="UniProtKB-UniRule"/>
</dbReference>
<evidence type="ECO:0000256" key="24">
    <source>
        <dbReference type="PIRSR" id="PIRSR002799-1"/>
    </source>
</evidence>
<dbReference type="EMBL" id="FUXX01000027">
    <property type="protein sequence ID" value="SKA64823.1"/>
    <property type="molecule type" value="Genomic_DNA"/>
</dbReference>
<dbReference type="Pfam" id="PF00912">
    <property type="entry name" value="Transgly"/>
    <property type="match status" value="1"/>
</dbReference>
<dbReference type="GO" id="GO:0006508">
    <property type="term" value="P:proteolysis"/>
    <property type="evidence" value="ECO:0007669"/>
    <property type="project" value="UniProtKB-KW"/>
</dbReference>
<dbReference type="PANTHER" id="PTHR32282">
    <property type="entry name" value="BINDING PROTEIN TRANSPEPTIDASE, PUTATIVE-RELATED"/>
    <property type="match status" value="1"/>
</dbReference>
<evidence type="ECO:0000256" key="10">
    <source>
        <dbReference type="ARBA" id="ARBA00022676"/>
    </source>
</evidence>
<evidence type="ECO:0000256" key="7">
    <source>
        <dbReference type="ARBA" id="ARBA00022475"/>
    </source>
</evidence>
<keyword evidence="18 23" id="KW-0961">Cell wall biogenesis/degradation</keyword>
<dbReference type="GO" id="GO:0005886">
    <property type="term" value="C:plasma membrane"/>
    <property type="evidence" value="ECO:0007669"/>
    <property type="project" value="UniProtKB-SubCell"/>
</dbReference>
<feature type="domain" description="Penicillin-binding protein transpeptidase" evidence="27">
    <location>
        <begin position="505"/>
        <end position="759"/>
    </location>
</feature>
<dbReference type="SUPFAM" id="SSF56601">
    <property type="entry name" value="beta-lactamase/transpeptidase-like"/>
    <property type="match status" value="1"/>
</dbReference>
<keyword evidence="31" id="KW-1185">Reference proteome</keyword>
<evidence type="ECO:0000256" key="22">
    <source>
        <dbReference type="NCBIfam" id="TIGR02071"/>
    </source>
</evidence>
<evidence type="ECO:0000256" key="20">
    <source>
        <dbReference type="ARBA" id="ARBA00034000"/>
    </source>
</evidence>
<evidence type="ECO:0000256" key="16">
    <source>
        <dbReference type="ARBA" id="ARBA00023251"/>
    </source>
</evidence>
<comment type="similarity">
    <text evidence="5 23">In the N-terminal section; belongs to the glycosyltransferase 51 family.</text>
</comment>
<dbReference type="SUPFAM" id="SSF53955">
    <property type="entry name" value="Lysozyme-like"/>
    <property type="match status" value="1"/>
</dbReference>
<keyword evidence="26" id="KW-1133">Transmembrane helix</keyword>
<sequence>MNNDKDNPYLSGLSALDDEDRKQAEDSFESDKIEPEFDPSLVNEELYSDERISNKKSDDGGNRNNHEKNNNQKKHNKNFDELKNKKPLKKKLTLFSLKVFAAGFVVLALLFVYFDSVVLSKFGVDDKWVLPAVVYSRPLELYPDQKLSLKQMQYELSLLKYRKVPNPQHPGEYAVNEKLGRVVIIRRPFDFPDVSEGKISIMVEFNGKRISQILNADTKEELGYIRMDPVLLDRINRIDPKEDRIFIQLQEVPPALIDTLLEIEDRSFRTNLGVNFMAIARAFVKNTMAHSVVEGGSTITQQLVKNYFLNSEKSYSRKIKEVIMALIMNHRYTKDQILEAYLNEIYLGQNGAAGIYGFGLASYFYFGVPISELTQDQMALLVGIIKGPSYYDPWRHPEQALERRNVVLSVLKKRGFISDTEYVQYSSRPLGVIKRGSMNYSKTPAFMGVLKKEISTKFGPDFLSGNGIKIFTSLDPQAQQSAENAVQNELNTIERETGRKGMEAAMVVSSWRTAEVSAVVGSRTPQYAGFNRVMEGRRQVGSIIKPFVYLTAFHNGIHLGTLINDAPIKVRLADGKIWQPHNDNNRFIGPIPTYVAMARSMNIPTVKIGMRVGLNHVRETLLNIGLDKEKVERQIYPSMLLGTIELTPFEVTQMYTSLATEGQYKDLTTLRTVVKDGKIVYEREDNRGDPTIDPKDSYLTMYVMTEATKIGTGRRIGNMFPNVTIATKTGTTNDSRDTWTVGIDSDQVVATWVGFDDNKSTGLFGSSGAMRVYGQFLKERGVNSLELKRPEGVQFVNFNKEGNIVGEGCMLPGLTSLPARLDKIKYVDQNCTIDVESVPVVSGPQPVPYRP</sequence>
<dbReference type="NCBIfam" id="TIGR02071">
    <property type="entry name" value="PBP_1b"/>
    <property type="match status" value="1"/>
</dbReference>
<evidence type="ECO:0000256" key="12">
    <source>
        <dbReference type="ARBA" id="ARBA00022801"/>
    </source>
</evidence>
<gene>
    <name evidence="30" type="ORF">SAMN02745213_01569</name>
</gene>
<comment type="catalytic activity">
    <reaction evidence="21">
        <text>[GlcNAc-(1-&gt;4)-Mur2Ac(oyl-L-Ala-gamma-D-Glu-L-Lys-D-Ala-D-Ala)](n)-di-trans,octa-cis-undecaprenyl diphosphate + beta-D-GlcNAc-(1-&gt;4)-Mur2Ac(oyl-L-Ala-gamma-D-Glu-L-Lys-D-Ala-D-Ala)-di-trans,octa-cis-undecaprenyl diphosphate = [GlcNAc-(1-&gt;4)-Mur2Ac(oyl-L-Ala-gamma-D-Glu-L-Lys-D-Ala-D-Ala)](n+1)-di-trans,octa-cis-undecaprenyl diphosphate + di-trans,octa-cis-undecaprenyl diphosphate + H(+)</text>
        <dbReference type="Rhea" id="RHEA:23708"/>
        <dbReference type="Rhea" id="RHEA-COMP:9602"/>
        <dbReference type="Rhea" id="RHEA-COMP:9603"/>
        <dbReference type="ChEBI" id="CHEBI:15378"/>
        <dbReference type="ChEBI" id="CHEBI:58405"/>
        <dbReference type="ChEBI" id="CHEBI:60033"/>
        <dbReference type="ChEBI" id="CHEBI:78435"/>
        <dbReference type="EC" id="2.4.99.28"/>
    </reaction>
</comment>
<evidence type="ECO:0000256" key="9">
    <source>
        <dbReference type="ARBA" id="ARBA00022670"/>
    </source>
</evidence>
<evidence type="ECO:0000256" key="4">
    <source>
        <dbReference type="ARBA" id="ARBA00007090"/>
    </source>
</evidence>
<dbReference type="GO" id="GO:0008658">
    <property type="term" value="F:penicillin binding"/>
    <property type="evidence" value="ECO:0007669"/>
    <property type="project" value="UniProtKB-UniRule"/>
</dbReference>
<feature type="active site" description="Proton donor; for transglycosylase activity" evidence="24">
    <location>
        <position position="264"/>
    </location>
</feature>
<evidence type="ECO:0000256" key="15">
    <source>
        <dbReference type="ARBA" id="ARBA00023136"/>
    </source>
</evidence>
<evidence type="ECO:0000256" key="5">
    <source>
        <dbReference type="ARBA" id="ARBA00007739"/>
    </source>
</evidence>
<dbReference type="InterPro" id="IPR012338">
    <property type="entry name" value="Beta-lactam/transpept-like"/>
</dbReference>
<comment type="pathway">
    <text evidence="3 23">Cell wall biogenesis; peptidoglycan biosynthesis.</text>
</comment>
<dbReference type="GO" id="GO:0009002">
    <property type="term" value="F:serine-type D-Ala-D-Ala carboxypeptidase activity"/>
    <property type="evidence" value="ECO:0007669"/>
    <property type="project" value="UniProtKB-EC"/>
</dbReference>
<keyword evidence="9" id="KW-0645">Protease</keyword>
<keyword evidence="10 23" id="KW-0328">Glycosyltransferase</keyword>
<evidence type="ECO:0000313" key="30">
    <source>
        <dbReference type="EMBL" id="SKA64823.1"/>
    </source>
</evidence>
<dbReference type="AlphaFoldDB" id="A0A1T4VIT1"/>
<protein>
    <recommendedName>
        <fullName evidence="6 22">Penicillin-binding protein 1B</fullName>
        <shortName evidence="23">PBP-1b</shortName>
        <shortName evidence="23">PBP1b</shortName>
    </recommendedName>
    <alternativeName>
        <fullName evidence="19 23">Murein polymerase</fullName>
    </alternativeName>
</protein>
<dbReference type="Gene3D" id="3.30.2060.10">
    <property type="entry name" value="Penicillin-binding protein 1b domain"/>
    <property type="match status" value="1"/>
</dbReference>
<comment type="similarity">
    <text evidence="4 23">In the C-terminal section; belongs to the transpeptidase family.</text>
</comment>
<evidence type="ECO:0000256" key="3">
    <source>
        <dbReference type="ARBA" id="ARBA00004752"/>
    </source>
</evidence>
<evidence type="ECO:0000259" key="27">
    <source>
        <dbReference type="Pfam" id="PF00905"/>
    </source>
</evidence>
<dbReference type="GO" id="GO:0008955">
    <property type="term" value="F:peptidoglycan glycosyltransferase activity"/>
    <property type="evidence" value="ECO:0007669"/>
    <property type="project" value="UniProtKB-UniRule"/>
</dbReference>
<keyword evidence="13 23" id="KW-0133">Cell shape</keyword>
<feature type="domain" description="Bifunctional transglycosylase second" evidence="29">
    <location>
        <begin position="141"/>
        <end position="227"/>
    </location>
</feature>
<evidence type="ECO:0000256" key="8">
    <source>
        <dbReference type="ARBA" id="ARBA00022645"/>
    </source>
</evidence>
<keyword evidence="17" id="KW-0511">Multifunctional enzyme</keyword>
<evidence type="ECO:0000256" key="19">
    <source>
        <dbReference type="ARBA" id="ARBA00032454"/>
    </source>
</evidence>
<evidence type="ECO:0000256" key="14">
    <source>
        <dbReference type="ARBA" id="ARBA00022984"/>
    </source>
</evidence>
<dbReference type="InterPro" id="IPR050396">
    <property type="entry name" value="Glycosyltr_51/Transpeptidase"/>
</dbReference>
<comment type="catalytic activity">
    <reaction evidence="20">
        <text>Preferential cleavage: (Ac)2-L-Lys-D-Ala-|-D-Ala. Also transpeptidation of peptidyl-alanyl moieties that are N-acyl substituents of D-alanine.</text>
        <dbReference type="EC" id="3.4.16.4"/>
    </reaction>
</comment>
<dbReference type="RefSeq" id="WP_078928991.1">
    <property type="nucleotide sequence ID" value="NZ_FUXX01000027.1"/>
</dbReference>
<keyword evidence="14 23" id="KW-0573">Peptidoglycan synthesis</keyword>
<evidence type="ECO:0000256" key="21">
    <source>
        <dbReference type="ARBA" id="ARBA00049902"/>
    </source>
</evidence>